<sequence>TNSLANSGAPRIPRATANSNWESRTNLEMTPSNSRQNLIPSGMNSRFNNNQDDMYSFSQNRPKNHAYEEMQPKSNPYSQNRASNPYAQTRGQTN</sequence>
<evidence type="ECO:0000313" key="3">
    <source>
        <dbReference type="Proteomes" id="UP000028760"/>
    </source>
</evidence>
<accession>A0A096MHX1</accession>
<proteinExistence type="predicted"/>
<reference evidence="3" key="1">
    <citation type="submission" date="2013-10" db="EMBL/GenBank/DDBJ databases">
        <authorList>
            <person name="Schartl M."/>
            <person name="Warren W."/>
        </authorList>
    </citation>
    <scope>NUCLEOTIDE SEQUENCE [LARGE SCALE GENOMIC DNA]</scope>
    <source>
        <strain evidence="3">female</strain>
    </source>
</reference>
<name>A0A096MHX1_POEFO</name>
<dbReference type="EMBL" id="AYCK01023524">
    <property type="status" value="NOT_ANNOTATED_CDS"/>
    <property type="molecule type" value="Genomic_DNA"/>
</dbReference>
<dbReference type="AlphaFoldDB" id="A0A096MHX1"/>
<feature type="compositionally biased region" description="Polar residues" evidence="1">
    <location>
        <begin position="72"/>
        <end position="94"/>
    </location>
</feature>
<keyword evidence="3" id="KW-1185">Reference proteome</keyword>
<evidence type="ECO:0000256" key="1">
    <source>
        <dbReference type="SAM" id="MobiDB-lite"/>
    </source>
</evidence>
<protein>
    <submittedName>
        <fullName evidence="2">Uncharacterized protein</fullName>
    </submittedName>
</protein>
<dbReference type="GeneTree" id="ENSGT00770000121700"/>
<feature type="region of interest" description="Disordered" evidence="1">
    <location>
        <begin position="1"/>
        <end position="94"/>
    </location>
</feature>
<organism evidence="2 3">
    <name type="scientific">Poecilia formosa</name>
    <name type="common">Amazon molly</name>
    <name type="synonym">Limia formosa</name>
    <dbReference type="NCBI Taxonomy" id="48698"/>
    <lineage>
        <taxon>Eukaryota</taxon>
        <taxon>Metazoa</taxon>
        <taxon>Chordata</taxon>
        <taxon>Craniata</taxon>
        <taxon>Vertebrata</taxon>
        <taxon>Euteleostomi</taxon>
        <taxon>Actinopterygii</taxon>
        <taxon>Neopterygii</taxon>
        <taxon>Teleostei</taxon>
        <taxon>Neoteleostei</taxon>
        <taxon>Acanthomorphata</taxon>
        <taxon>Ovalentaria</taxon>
        <taxon>Atherinomorphae</taxon>
        <taxon>Cyprinodontiformes</taxon>
        <taxon>Poeciliidae</taxon>
        <taxon>Poeciliinae</taxon>
        <taxon>Poecilia</taxon>
    </lineage>
</organism>
<feature type="compositionally biased region" description="Polar residues" evidence="1">
    <location>
        <begin position="16"/>
        <end position="61"/>
    </location>
</feature>
<reference evidence="2" key="3">
    <citation type="submission" date="2025-09" db="UniProtKB">
        <authorList>
            <consortium name="Ensembl"/>
        </authorList>
    </citation>
    <scope>IDENTIFICATION</scope>
</reference>
<evidence type="ECO:0000313" key="2">
    <source>
        <dbReference type="Ensembl" id="ENSPFOP00000031012.1"/>
    </source>
</evidence>
<dbReference type="STRING" id="48698.ENSPFOP00000031012"/>
<dbReference type="Ensembl" id="ENSPFOT00000022311.1">
    <property type="protein sequence ID" value="ENSPFOP00000031012.1"/>
    <property type="gene ID" value="ENSPFOG00000024490.1"/>
</dbReference>
<dbReference type="Proteomes" id="UP000028760">
    <property type="component" value="Unassembled WGS sequence"/>
</dbReference>
<reference evidence="2" key="2">
    <citation type="submission" date="2025-08" db="UniProtKB">
        <authorList>
            <consortium name="Ensembl"/>
        </authorList>
    </citation>
    <scope>IDENTIFICATION</scope>
</reference>